<sequence>MPARPTRRICLFAGHDSKGVVHDYVVHLIEGLSRFSDVHYFSDNDLADAEREKLAGIATICGGHRHGRYDFGSWAKMIERLGWETIGEFDELILANDSCYGPFTDLAAICDDMAACSCDFWGMTGSREIAFHIQSYFIVFKRRVIADPDFRQFWTTIRQESRYEDIVEKYEIGLSRLLAGKGFVPSTHLRSKLNENLTIFPLTTVRDRGMPFVKVKCFRDPYIGSRERISLLFRFLRENHAPVARLIGRHQEAGFLSRAIIDQNREPPVYFNLGFVRMRSIRGSRLKIILFDKWRIIIRLPLAWMKKLSRWRCLHVRL</sequence>
<dbReference type="EMBL" id="JACIDT010000006">
    <property type="protein sequence ID" value="MBB3926249.1"/>
    <property type="molecule type" value="Genomic_DNA"/>
</dbReference>
<proteinExistence type="predicted"/>
<protein>
    <recommendedName>
        <fullName evidence="3">Lipopolysaccharide biosynthesis protein</fullName>
    </recommendedName>
</protein>
<reference evidence="1 2" key="1">
    <citation type="submission" date="2020-08" db="EMBL/GenBank/DDBJ databases">
        <title>Genomic Encyclopedia of Type Strains, Phase IV (KMG-IV): sequencing the most valuable type-strain genomes for metagenomic binning, comparative biology and taxonomic classification.</title>
        <authorList>
            <person name="Goeker M."/>
        </authorList>
    </citation>
    <scope>NUCLEOTIDE SEQUENCE [LARGE SCALE GENOMIC DNA]</scope>
    <source>
        <strain evidence="1 2">DSM 26189</strain>
    </source>
</reference>
<keyword evidence="2" id="KW-1185">Reference proteome</keyword>
<dbReference type="RefSeq" id="WP_188071799.1">
    <property type="nucleotide sequence ID" value="NZ_BSPS01000019.1"/>
</dbReference>
<dbReference type="InterPro" id="IPR007739">
    <property type="entry name" value="RgpF"/>
</dbReference>
<gene>
    <name evidence="1" type="ORF">GGR43_001966</name>
</gene>
<accession>A0A7W6FQQ2</accession>
<dbReference type="AlphaFoldDB" id="A0A7W6FQQ2"/>
<evidence type="ECO:0000313" key="2">
    <source>
        <dbReference type="Proteomes" id="UP000571950"/>
    </source>
</evidence>
<evidence type="ECO:0000313" key="1">
    <source>
        <dbReference type="EMBL" id="MBB3926249.1"/>
    </source>
</evidence>
<dbReference type="Pfam" id="PF05045">
    <property type="entry name" value="RgpF"/>
    <property type="match status" value="1"/>
</dbReference>
<evidence type="ECO:0008006" key="3">
    <source>
        <dbReference type="Google" id="ProtNLM"/>
    </source>
</evidence>
<name>A0A7W6FQQ2_9SPHN</name>
<dbReference type="Proteomes" id="UP000571950">
    <property type="component" value="Unassembled WGS sequence"/>
</dbReference>
<organism evidence="1 2">
    <name type="scientific">Sphingobium jiangsuense</name>
    <dbReference type="NCBI Taxonomy" id="870476"/>
    <lineage>
        <taxon>Bacteria</taxon>
        <taxon>Pseudomonadati</taxon>
        <taxon>Pseudomonadota</taxon>
        <taxon>Alphaproteobacteria</taxon>
        <taxon>Sphingomonadales</taxon>
        <taxon>Sphingomonadaceae</taxon>
        <taxon>Sphingobium</taxon>
    </lineage>
</organism>
<comment type="caution">
    <text evidence="1">The sequence shown here is derived from an EMBL/GenBank/DDBJ whole genome shotgun (WGS) entry which is preliminary data.</text>
</comment>